<keyword evidence="7 11" id="KW-0328">Glycosyltransferase</keyword>
<evidence type="ECO:0000256" key="7">
    <source>
        <dbReference type="ARBA" id="ARBA00022676"/>
    </source>
</evidence>
<proteinExistence type="inferred from homology"/>
<dbReference type="Pfam" id="PF02684">
    <property type="entry name" value="LpxB"/>
    <property type="match status" value="1"/>
</dbReference>
<dbReference type="PANTHER" id="PTHR30372">
    <property type="entry name" value="LIPID-A-DISACCHARIDE SYNTHASE"/>
    <property type="match status" value="1"/>
</dbReference>
<evidence type="ECO:0000256" key="9">
    <source>
        <dbReference type="ARBA" id="ARBA00023098"/>
    </source>
</evidence>
<evidence type="ECO:0000256" key="4">
    <source>
        <dbReference type="ARBA" id="ARBA00020902"/>
    </source>
</evidence>
<comment type="similarity">
    <text evidence="2 11">Belongs to the LpxB family.</text>
</comment>
<keyword evidence="9 11" id="KW-0443">Lipid metabolism</keyword>
<keyword evidence="8 11" id="KW-0808">Transferase</keyword>
<sequence>MRIALVAGELSGDFLAAGLIRSLAKRYPTARFEGIGGPAMQAAGLHSYHPQEALSVMGFVEVLAHLPRILGIRRDLRRRWIDDPPDVFIGIDAPDFNLGLERSLRAVGIPTLQYVSPTVWAWRGGRIGLIREAVDRMLCIFPFEERFLTDQGVDARFVGHPLADAIEPLADAGPARRQLNLGVGDTAIAILPGSRGSEVKALLPLFLTVAARIVERFPDVRFFVPAATPALRARIQAAIDARADRLPIEVIDGEARTILAAADAGLIASGTATLEAMLLRCPSVMAYRVNRLTAMLARRSLRIPYFAMPNLLAGEMLMPEFVQDEAEPGNLTAALTTLLETPGERDAIATRFAALHDSLRRDASEGAANGVADLLAERGVHP</sequence>
<dbReference type="EC" id="2.4.1.182" evidence="3 11"/>
<evidence type="ECO:0000313" key="12">
    <source>
        <dbReference type="EMBL" id="RZU98459.1"/>
    </source>
</evidence>
<dbReference type="PANTHER" id="PTHR30372:SF4">
    <property type="entry name" value="LIPID-A-DISACCHARIDE SYNTHASE, MITOCHONDRIAL-RELATED"/>
    <property type="match status" value="1"/>
</dbReference>
<dbReference type="GO" id="GO:0005543">
    <property type="term" value="F:phospholipid binding"/>
    <property type="evidence" value="ECO:0007669"/>
    <property type="project" value="TreeGrafter"/>
</dbReference>
<evidence type="ECO:0000256" key="2">
    <source>
        <dbReference type="ARBA" id="ARBA00007868"/>
    </source>
</evidence>
<dbReference type="GO" id="GO:0016020">
    <property type="term" value="C:membrane"/>
    <property type="evidence" value="ECO:0007669"/>
    <property type="project" value="GOC"/>
</dbReference>
<comment type="caution">
    <text evidence="12">The sequence shown here is derived from an EMBL/GenBank/DDBJ whole genome shotgun (WGS) entry which is preliminary data.</text>
</comment>
<dbReference type="UniPathway" id="UPA00973"/>
<name>A0A4Q8CZL0_9GAMM</name>
<dbReference type="OrthoDB" id="9801642at2"/>
<dbReference type="GO" id="GO:0008915">
    <property type="term" value="F:lipid-A-disaccharide synthase activity"/>
    <property type="evidence" value="ECO:0007669"/>
    <property type="project" value="UniProtKB-UniRule"/>
</dbReference>
<evidence type="ECO:0000256" key="11">
    <source>
        <dbReference type="HAMAP-Rule" id="MF_00392"/>
    </source>
</evidence>
<dbReference type="InterPro" id="IPR003835">
    <property type="entry name" value="Glyco_trans_19"/>
</dbReference>
<evidence type="ECO:0000256" key="8">
    <source>
        <dbReference type="ARBA" id="ARBA00022679"/>
    </source>
</evidence>
<dbReference type="NCBIfam" id="TIGR00215">
    <property type="entry name" value="lpxB"/>
    <property type="match status" value="1"/>
</dbReference>
<comment type="catalytic activity">
    <reaction evidence="10 11">
        <text>a lipid X + a UDP-2-N,3-O-bis[(3R)-3-hydroxyacyl]-alpha-D-glucosamine = a lipid A disaccharide + UDP + H(+)</text>
        <dbReference type="Rhea" id="RHEA:67828"/>
        <dbReference type="ChEBI" id="CHEBI:15378"/>
        <dbReference type="ChEBI" id="CHEBI:58223"/>
        <dbReference type="ChEBI" id="CHEBI:137748"/>
        <dbReference type="ChEBI" id="CHEBI:176338"/>
        <dbReference type="ChEBI" id="CHEBI:176343"/>
        <dbReference type="EC" id="2.4.1.182"/>
    </reaction>
</comment>
<protein>
    <recommendedName>
        <fullName evidence="4 11">Lipid-A-disaccharide synthase</fullName>
        <ecNumber evidence="3 11">2.4.1.182</ecNumber>
    </recommendedName>
</protein>
<organism evidence="12 13">
    <name type="scientific">Spiribacter vilamensis</name>
    <dbReference type="NCBI Taxonomy" id="531306"/>
    <lineage>
        <taxon>Bacteria</taxon>
        <taxon>Pseudomonadati</taxon>
        <taxon>Pseudomonadota</taxon>
        <taxon>Gammaproteobacteria</taxon>
        <taxon>Chromatiales</taxon>
        <taxon>Ectothiorhodospiraceae</taxon>
        <taxon>Spiribacter</taxon>
    </lineage>
</organism>
<dbReference type="EMBL" id="SHLI01000001">
    <property type="protein sequence ID" value="RZU98459.1"/>
    <property type="molecule type" value="Genomic_DNA"/>
</dbReference>
<keyword evidence="5 11" id="KW-0444">Lipid biosynthesis</keyword>
<gene>
    <name evidence="11" type="primary">lpxB</name>
    <name evidence="12" type="ORF">EV698_0706</name>
</gene>
<comment type="pathway">
    <text evidence="11">Bacterial outer membrane biogenesis; LPS lipid A biosynthesis.</text>
</comment>
<keyword evidence="6 11" id="KW-0441">Lipid A biosynthesis</keyword>
<dbReference type="AlphaFoldDB" id="A0A4Q8CZL0"/>
<keyword evidence="13" id="KW-1185">Reference proteome</keyword>
<dbReference type="SUPFAM" id="SSF53756">
    <property type="entry name" value="UDP-Glycosyltransferase/glycogen phosphorylase"/>
    <property type="match status" value="1"/>
</dbReference>
<evidence type="ECO:0000256" key="3">
    <source>
        <dbReference type="ARBA" id="ARBA00012687"/>
    </source>
</evidence>
<dbReference type="RefSeq" id="WP_130502769.1">
    <property type="nucleotide sequence ID" value="NZ_SHLI01000001.1"/>
</dbReference>
<accession>A0A4Q8CZL0</accession>
<dbReference type="HAMAP" id="MF_00392">
    <property type="entry name" value="LpxB"/>
    <property type="match status" value="1"/>
</dbReference>
<evidence type="ECO:0000256" key="10">
    <source>
        <dbReference type="ARBA" id="ARBA00048975"/>
    </source>
</evidence>
<evidence type="ECO:0000256" key="1">
    <source>
        <dbReference type="ARBA" id="ARBA00002056"/>
    </source>
</evidence>
<dbReference type="Proteomes" id="UP000292298">
    <property type="component" value="Unassembled WGS sequence"/>
</dbReference>
<evidence type="ECO:0000256" key="6">
    <source>
        <dbReference type="ARBA" id="ARBA00022556"/>
    </source>
</evidence>
<evidence type="ECO:0000256" key="5">
    <source>
        <dbReference type="ARBA" id="ARBA00022516"/>
    </source>
</evidence>
<evidence type="ECO:0000313" key="13">
    <source>
        <dbReference type="Proteomes" id="UP000292298"/>
    </source>
</evidence>
<dbReference type="GO" id="GO:0009245">
    <property type="term" value="P:lipid A biosynthetic process"/>
    <property type="evidence" value="ECO:0007669"/>
    <property type="project" value="UniProtKB-UniRule"/>
</dbReference>
<dbReference type="Gene3D" id="3.40.50.2000">
    <property type="entry name" value="Glycogen Phosphorylase B"/>
    <property type="match status" value="1"/>
</dbReference>
<reference evidence="12 13" key="1">
    <citation type="submission" date="2019-02" db="EMBL/GenBank/DDBJ databases">
        <title>Genomic Encyclopedia of Type Strains, Phase IV (KMG-IV): sequencing the most valuable type-strain genomes for metagenomic binning, comparative biology and taxonomic classification.</title>
        <authorList>
            <person name="Goeker M."/>
        </authorList>
    </citation>
    <scope>NUCLEOTIDE SEQUENCE [LARGE SCALE GENOMIC DNA]</scope>
    <source>
        <strain evidence="12 13">DSM 21056</strain>
    </source>
</reference>
<comment type="function">
    <text evidence="1 11">Condensation of UDP-2,3-diacylglucosamine and 2,3-diacylglucosamine-1-phosphate to form lipid A disaccharide, a precursor of lipid A, a phosphorylated glycolipid that anchors the lipopolysaccharide to the outer membrane of the cell.</text>
</comment>